<evidence type="ECO:0008006" key="4">
    <source>
        <dbReference type="Google" id="ProtNLM"/>
    </source>
</evidence>
<keyword evidence="1" id="KW-0472">Membrane</keyword>
<name>A0A845M5P1_9RHOB</name>
<comment type="caution">
    <text evidence="2">The sequence shown here is derived from an EMBL/GenBank/DDBJ whole genome shotgun (WGS) entry which is preliminary data.</text>
</comment>
<proteinExistence type="predicted"/>
<dbReference type="EMBL" id="WTUX01000019">
    <property type="protein sequence ID" value="MZR14532.1"/>
    <property type="molecule type" value="Genomic_DNA"/>
</dbReference>
<keyword evidence="3" id="KW-1185">Reference proteome</keyword>
<sequence>MSDLTRQIVAIARPGLTWAVHFVAIYALISASCAARAMIGHPTLVIAGGAVTVVAVAACLWSVFAPPAGGSTDLRRAAVWGGLVFALACVANASALFLFQGCGG</sequence>
<dbReference type="PROSITE" id="PS51257">
    <property type="entry name" value="PROKAR_LIPOPROTEIN"/>
    <property type="match status" value="1"/>
</dbReference>
<accession>A0A845M5P1</accession>
<feature type="transmembrane region" description="Helical" evidence="1">
    <location>
        <begin position="77"/>
        <end position="99"/>
    </location>
</feature>
<dbReference type="RefSeq" id="WP_161352647.1">
    <property type="nucleotide sequence ID" value="NZ_WTUX01000019.1"/>
</dbReference>
<protein>
    <recommendedName>
        <fullName evidence="4">SPW repeat-containing protein</fullName>
    </recommendedName>
</protein>
<dbReference type="Proteomes" id="UP000467322">
    <property type="component" value="Unassembled WGS sequence"/>
</dbReference>
<feature type="transmembrane region" description="Helical" evidence="1">
    <location>
        <begin position="44"/>
        <end position="65"/>
    </location>
</feature>
<feature type="transmembrane region" description="Helical" evidence="1">
    <location>
        <begin position="16"/>
        <end position="37"/>
    </location>
</feature>
<reference evidence="2 3" key="1">
    <citation type="submission" date="2019-12" db="EMBL/GenBank/DDBJ databases">
        <title>Maritimibacter sp. nov. sp. isolated from sea sand.</title>
        <authorList>
            <person name="Kim J."/>
            <person name="Jeong S.E."/>
            <person name="Jung H.S."/>
            <person name="Jeon C.O."/>
        </authorList>
    </citation>
    <scope>NUCLEOTIDE SEQUENCE [LARGE SCALE GENOMIC DNA]</scope>
    <source>
        <strain evidence="2 3">DP07</strain>
    </source>
</reference>
<evidence type="ECO:0000256" key="1">
    <source>
        <dbReference type="SAM" id="Phobius"/>
    </source>
</evidence>
<keyword evidence="1" id="KW-0812">Transmembrane</keyword>
<evidence type="ECO:0000313" key="3">
    <source>
        <dbReference type="Proteomes" id="UP000467322"/>
    </source>
</evidence>
<keyword evidence="1" id="KW-1133">Transmembrane helix</keyword>
<evidence type="ECO:0000313" key="2">
    <source>
        <dbReference type="EMBL" id="MZR14532.1"/>
    </source>
</evidence>
<dbReference type="AlphaFoldDB" id="A0A845M5P1"/>
<organism evidence="2 3">
    <name type="scientific">Maritimibacter harenae</name>
    <dbReference type="NCBI Taxonomy" id="2606218"/>
    <lineage>
        <taxon>Bacteria</taxon>
        <taxon>Pseudomonadati</taxon>
        <taxon>Pseudomonadota</taxon>
        <taxon>Alphaproteobacteria</taxon>
        <taxon>Rhodobacterales</taxon>
        <taxon>Roseobacteraceae</taxon>
        <taxon>Maritimibacter</taxon>
    </lineage>
</organism>
<gene>
    <name evidence="2" type="ORF">GQE99_16045</name>
</gene>